<keyword evidence="2" id="KW-1185">Reference proteome</keyword>
<dbReference type="Proteomes" id="UP001589814">
    <property type="component" value="Unassembled WGS sequence"/>
</dbReference>
<evidence type="ECO:0000313" key="1">
    <source>
        <dbReference type="EMBL" id="MFC0267556.1"/>
    </source>
</evidence>
<accession>A0ABV6G1N7</accession>
<protein>
    <submittedName>
        <fullName evidence="1">Uncharacterized protein</fullName>
    </submittedName>
</protein>
<organism evidence="1 2">
    <name type="scientific">Kushneria aurantia</name>
    <dbReference type="NCBI Taxonomy" id="504092"/>
    <lineage>
        <taxon>Bacteria</taxon>
        <taxon>Pseudomonadati</taxon>
        <taxon>Pseudomonadota</taxon>
        <taxon>Gammaproteobacteria</taxon>
        <taxon>Oceanospirillales</taxon>
        <taxon>Halomonadaceae</taxon>
        <taxon>Kushneria</taxon>
    </lineage>
</organism>
<proteinExistence type="predicted"/>
<dbReference type="EMBL" id="JBHLVX010000021">
    <property type="protein sequence ID" value="MFC0267556.1"/>
    <property type="molecule type" value="Genomic_DNA"/>
</dbReference>
<reference evidence="1 2" key="1">
    <citation type="submission" date="2024-09" db="EMBL/GenBank/DDBJ databases">
        <authorList>
            <person name="Sun Q."/>
            <person name="Mori K."/>
        </authorList>
    </citation>
    <scope>NUCLEOTIDE SEQUENCE [LARGE SCALE GENOMIC DNA]</scope>
    <source>
        <strain evidence="1 2">CCM 7415</strain>
    </source>
</reference>
<name>A0ABV6G1N7_9GAMM</name>
<evidence type="ECO:0000313" key="2">
    <source>
        <dbReference type="Proteomes" id="UP001589814"/>
    </source>
</evidence>
<comment type="caution">
    <text evidence="1">The sequence shown here is derived from an EMBL/GenBank/DDBJ whole genome shotgun (WGS) entry which is preliminary data.</text>
</comment>
<gene>
    <name evidence="1" type="ORF">ACFFHW_06020</name>
</gene>
<dbReference type="RefSeq" id="WP_019952906.1">
    <property type="nucleotide sequence ID" value="NZ_JBHLVX010000021.1"/>
</dbReference>
<sequence length="62" mass="7191">MRERAARCLYGRDYGHAALLYGQAEYYTQLTRGECPQSTELAVLAHYCQHREATHTHANEDY</sequence>